<dbReference type="Proteomes" id="UP000198850">
    <property type="component" value="Unassembled WGS sequence"/>
</dbReference>
<dbReference type="Pfam" id="PF01569">
    <property type="entry name" value="PAP2"/>
    <property type="match status" value="1"/>
</dbReference>
<proteinExistence type="predicted"/>
<dbReference type="PANTHER" id="PTHR14969">
    <property type="entry name" value="SPHINGOSINE-1-PHOSPHATE PHOSPHOHYDROLASE"/>
    <property type="match status" value="1"/>
</dbReference>
<organism evidence="4 5">
    <name type="scientific">Pedobacter hartonius</name>
    <dbReference type="NCBI Taxonomy" id="425514"/>
    <lineage>
        <taxon>Bacteria</taxon>
        <taxon>Pseudomonadati</taxon>
        <taxon>Bacteroidota</taxon>
        <taxon>Sphingobacteriia</taxon>
        <taxon>Sphingobacteriales</taxon>
        <taxon>Sphingobacteriaceae</taxon>
        <taxon>Pedobacter</taxon>
    </lineage>
</organism>
<dbReference type="SMART" id="SM00014">
    <property type="entry name" value="acidPPc"/>
    <property type="match status" value="1"/>
</dbReference>
<gene>
    <name evidence="4" type="ORF">SAMN05443550_11583</name>
</gene>
<keyword evidence="5" id="KW-1185">Reference proteome</keyword>
<dbReference type="STRING" id="425514.SAMN05443550_11583"/>
<feature type="transmembrane region" description="Helical" evidence="1">
    <location>
        <begin position="56"/>
        <end position="78"/>
    </location>
</feature>
<evidence type="ECO:0000256" key="2">
    <source>
        <dbReference type="SAM" id="SignalP"/>
    </source>
</evidence>
<dbReference type="RefSeq" id="WP_090559828.1">
    <property type="nucleotide sequence ID" value="NZ_FNRA01000015.1"/>
</dbReference>
<feature type="transmembrane region" description="Helical" evidence="1">
    <location>
        <begin position="130"/>
        <end position="147"/>
    </location>
</feature>
<dbReference type="AlphaFoldDB" id="A0A1H4HCB2"/>
<evidence type="ECO:0000313" key="5">
    <source>
        <dbReference type="Proteomes" id="UP000198850"/>
    </source>
</evidence>
<dbReference type="EMBL" id="FNRA01000015">
    <property type="protein sequence ID" value="SEB19467.1"/>
    <property type="molecule type" value="Genomic_DNA"/>
</dbReference>
<keyword evidence="1" id="KW-0472">Membrane</keyword>
<dbReference type="SUPFAM" id="SSF48317">
    <property type="entry name" value="Acid phosphatase/Vanadium-dependent haloperoxidase"/>
    <property type="match status" value="1"/>
</dbReference>
<feature type="transmembrane region" description="Helical" evidence="1">
    <location>
        <begin position="216"/>
        <end position="237"/>
    </location>
</feature>
<evidence type="ECO:0000256" key="1">
    <source>
        <dbReference type="SAM" id="Phobius"/>
    </source>
</evidence>
<accession>A0A1H4HCB2</accession>
<keyword evidence="2" id="KW-0732">Signal</keyword>
<dbReference type="OrthoDB" id="9773582at2"/>
<evidence type="ECO:0000313" key="4">
    <source>
        <dbReference type="EMBL" id="SEB19467.1"/>
    </source>
</evidence>
<protein>
    <submittedName>
        <fullName evidence="4">PAP2 superfamily protein</fullName>
    </submittedName>
</protein>
<evidence type="ECO:0000259" key="3">
    <source>
        <dbReference type="SMART" id="SM00014"/>
    </source>
</evidence>
<sequence length="268" mass="29592">MFNKISLSFLLLFLISSSLIAQETDSLKQKTDTLRQKTDTLKQKKPKLRDQGKLKLYAFIPATAAVAYGFVALNADFLRSADNQIYKSIKHDNRNFYTSADDYLRYVPAAAVYGLDLFGVKGKNNFRDKTAILFISSAFTGVTITALKKSSNRLRPNGLNDYSFPSGHAATAFASAEFLRQEYGEISPWYTAAGYSVATTTAVLRLYKSYHWFSDVVAGAGIGILSTKFAYLVYPAVKRAVFGKKGSNMVMLPSYQNGVAGLSFSGKF</sequence>
<dbReference type="InterPro" id="IPR000326">
    <property type="entry name" value="PAP2/HPO"/>
</dbReference>
<dbReference type="GO" id="GO:0042392">
    <property type="term" value="F:sphingosine-1-phosphate phosphatase activity"/>
    <property type="evidence" value="ECO:0007669"/>
    <property type="project" value="TreeGrafter"/>
</dbReference>
<feature type="domain" description="Phosphatidic acid phosphatase type 2/haloperoxidase" evidence="3">
    <location>
        <begin position="126"/>
        <end position="231"/>
    </location>
</feature>
<name>A0A1H4HCB2_9SPHI</name>
<reference evidence="4 5" key="1">
    <citation type="submission" date="2016-10" db="EMBL/GenBank/DDBJ databases">
        <authorList>
            <person name="de Groot N.N."/>
        </authorList>
    </citation>
    <scope>NUCLEOTIDE SEQUENCE [LARGE SCALE GENOMIC DNA]</scope>
    <source>
        <strain evidence="4 5">DSM 19033</strain>
    </source>
</reference>
<dbReference type="CDD" id="cd03394">
    <property type="entry name" value="PAP2_like_5"/>
    <property type="match status" value="1"/>
</dbReference>
<dbReference type="PANTHER" id="PTHR14969:SF13">
    <property type="entry name" value="AT30094P"/>
    <property type="match status" value="1"/>
</dbReference>
<keyword evidence="1" id="KW-1133">Transmembrane helix</keyword>
<dbReference type="Gene3D" id="1.20.144.10">
    <property type="entry name" value="Phosphatidic acid phosphatase type 2/haloperoxidase"/>
    <property type="match status" value="1"/>
</dbReference>
<feature type="signal peptide" evidence="2">
    <location>
        <begin position="1"/>
        <end position="21"/>
    </location>
</feature>
<keyword evidence="1" id="KW-0812">Transmembrane</keyword>
<dbReference type="InterPro" id="IPR036938">
    <property type="entry name" value="PAP2/HPO_sf"/>
</dbReference>
<feature type="chain" id="PRO_5011462218" evidence="2">
    <location>
        <begin position="22"/>
        <end position="268"/>
    </location>
</feature>